<dbReference type="HOGENOM" id="CLU_301908_0_0_1"/>
<organism evidence="2 3">
    <name type="scientific">Sporothrix brasiliensis 5110</name>
    <dbReference type="NCBI Taxonomy" id="1398154"/>
    <lineage>
        <taxon>Eukaryota</taxon>
        <taxon>Fungi</taxon>
        <taxon>Dikarya</taxon>
        <taxon>Ascomycota</taxon>
        <taxon>Pezizomycotina</taxon>
        <taxon>Sordariomycetes</taxon>
        <taxon>Sordariomycetidae</taxon>
        <taxon>Ophiostomatales</taxon>
        <taxon>Ophiostomataceae</taxon>
        <taxon>Sporothrix</taxon>
    </lineage>
</organism>
<name>A0A0C2IS03_9PEZI</name>
<proteinExistence type="predicted"/>
<dbReference type="GeneID" id="63677818"/>
<feature type="region of interest" description="Disordered" evidence="1">
    <location>
        <begin position="935"/>
        <end position="1001"/>
    </location>
</feature>
<evidence type="ECO:0000313" key="2">
    <source>
        <dbReference type="EMBL" id="KIH87787.1"/>
    </source>
</evidence>
<evidence type="ECO:0000256" key="1">
    <source>
        <dbReference type="SAM" id="MobiDB-lite"/>
    </source>
</evidence>
<accession>A0A0C2IS03</accession>
<dbReference type="OrthoDB" id="10305459at2759"/>
<dbReference type="EMBL" id="AWTV01000010">
    <property type="protein sequence ID" value="KIH87787.1"/>
    <property type="molecule type" value="Genomic_DNA"/>
</dbReference>
<dbReference type="AlphaFoldDB" id="A0A0C2IS03"/>
<feature type="compositionally biased region" description="Basic residues" evidence="1">
    <location>
        <begin position="955"/>
        <end position="964"/>
    </location>
</feature>
<feature type="compositionally biased region" description="Basic and acidic residues" evidence="1">
    <location>
        <begin position="684"/>
        <end position="694"/>
    </location>
</feature>
<dbReference type="RefSeq" id="XP_040615797.1">
    <property type="nucleotide sequence ID" value="XM_040762897.1"/>
</dbReference>
<dbReference type="VEuPathDB" id="FungiDB:SPBR_04620"/>
<evidence type="ECO:0000313" key="3">
    <source>
        <dbReference type="Proteomes" id="UP000031575"/>
    </source>
</evidence>
<reference evidence="2 3" key="1">
    <citation type="journal article" date="2014" name="BMC Genomics">
        <title>Comparative genomics of the major fungal agents of human and animal Sporotrichosis: Sporothrix schenckii and Sporothrix brasiliensis.</title>
        <authorList>
            <person name="Teixeira M.M."/>
            <person name="de Almeida L.G."/>
            <person name="Kubitschek-Barreira P."/>
            <person name="Alves F.L."/>
            <person name="Kioshima E.S."/>
            <person name="Abadio A.K."/>
            <person name="Fernandes L."/>
            <person name="Derengowski L.S."/>
            <person name="Ferreira K.S."/>
            <person name="Souza R.C."/>
            <person name="Ruiz J.C."/>
            <person name="de Andrade N.C."/>
            <person name="Paes H.C."/>
            <person name="Nicola A.M."/>
            <person name="Albuquerque P."/>
            <person name="Gerber A.L."/>
            <person name="Martins V.P."/>
            <person name="Peconick L.D."/>
            <person name="Neto A.V."/>
            <person name="Chaucanez C.B."/>
            <person name="Silva P.A."/>
            <person name="Cunha O.L."/>
            <person name="de Oliveira F.F."/>
            <person name="dos Santos T.C."/>
            <person name="Barros A.L."/>
            <person name="Soares M.A."/>
            <person name="de Oliveira L.M."/>
            <person name="Marini M.M."/>
            <person name="Villalobos-Duno H."/>
            <person name="Cunha M.M."/>
            <person name="de Hoog S."/>
            <person name="da Silveira J.F."/>
            <person name="Henrissat B."/>
            <person name="Nino-Vega G.A."/>
            <person name="Cisalpino P.S."/>
            <person name="Mora-Montes H.M."/>
            <person name="Almeida S.R."/>
            <person name="Stajich J.E."/>
            <person name="Lopes-Bezerra L.M."/>
            <person name="Vasconcelos A.T."/>
            <person name="Felipe M.S."/>
        </authorList>
    </citation>
    <scope>NUCLEOTIDE SEQUENCE [LARGE SCALE GENOMIC DNA]</scope>
    <source>
        <strain evidence="2 3">5110</strain>
    </source>
</reference>
<protein>
    <submittedName>
        <fullName evidence="2">Uncharacterized protein</fullName>
    </submittedName>
</protein>
<feature type="region of interest" description="Disordered" evidence="1">
    <location>
        <begin position="683"/>
        <end position="710"/>
    </location>
</feature>
<gene>
    <name evidence="2" type="ORF">SPBR_04620</name>
</gene>
<sequence>MAHPTMATPDMDDLANEMWFPKYLPSAIAFVAVGHVGGCYKQLAVVRDTARRDVPGRTRKWVTRCRALWAVAHAINVLSDPEHAEIIRTELRLASQAYQGAAAGASSASSAACRDYPSRLRVLGTTNEPVWDGHGVNEVARATVTRRKRPLYPFLAHALHKAVAVDGDGGEDPFLVSEDPGLIVRADSHKYTTVFLDVTDPSHIRYGFVAWPPRVVWSDARQTFALPPRKREPYSAQGYVKALRIAIPPWDNETRIVLKRLAKTPVIDPDHMPLVQWKPTNRMTVVGDALHLGQIYVQGRYLDTDNRGERRLMPPLPVSATAAGPHTLGKAKSLLDLTFRRMLDGQATATTPTLRMEMRKIASVARSPVNATTKGRLRELILRRGADVAASSQCAEIVALAFAEQTTLPWAVLKGLHIVTLQALLASPVFANVESISLCPGHILGLTSPQQLASALAGAASPYLVDFVLYQKPQLDWDDHCLQQDDTASVAAGQEEDALLASATISGLMASPGMAAREGLRFFFTGAFAAAATKRRWFTPPTSICRNPAYYERFPVSNVFVRMAAAPPTQEEATDALNYPWAHVVHPVITWPSRSSSESTSGAFYRPVYIHTGDMLQQASAFAAGWVRMVGSLLVPRLSGSAPYVTEEKLRALPKLLSSPVVQEHEDELCRLRLDESLPAVENEAVRMRSRDADPTTGTDPEPEPALASVPDEYTRVDFRKATGLQIERGFDAARSRAWPHVRDLAPGSWHAVVSVDHDHDAHWSAVPIVHYAFLRVNPKRRAPLLTDTPRALLVANHVPTDGEGMPLFDIVGDLALFLRTTNTNRNPNPNTDNADSSDVARATIDALDEVARRHQQAMLRDNDFVGSLPAAKTCHLRCLAPSAALHAMADFLREAAVGGDYTLDAIGTRHPNLCLYPEVFRQIADEDWLATKEKAKPTESLPRNFRTSQNADKKAKRAAKRAKQSQAANEETYQGPADDKNQPQNNVFEIESLDDSKASI</sequence>
<keyword evidence="3" id="KW-1185">Reference proteome</keyword>
<comment type="caution">
    <text evidence="2">The sequence shown here is derived from an EMBL/GenBank/DDBJ whole genome shotgun (WGS) entry which is preliminary data.</text>
</comment>
<dbReference type="Proteomes" id="UP000031575">
    <property type="component" value="Unassembled WGS sequence"/>
</dbReference>